<dbReference type="AlphaFoldDB" id="A0A2M9Z769"/>
<evidence type="ECO:0000256" key="1">
    <source>
        <dbReference type="SAM" id="MobiDB-lite"/>
    </source>
</evidence>
<evidence type="ECO:0000313" key="3">
    <source>
        <dbReference type="Proteomes" id="UP000231912"/>
    </source>
</evidence>
<dbReference type="EMBL" id="NPDT01000011">
    <property type="protein sequence ID" value="PJZ64248.1"/>
    <property type="molecule type" value="Genomic_DNA"/>
</dbReference>
<proteinExistence type="predicted"/>
<feature type="region of interest" description="Disordered" evidence="1">
    <location>
        <begin position="1"/>
        <end position="23"/>
    </location>
</feature>
<feature type="compositionally biased region" description="Basic and acidic residues" evidence="1">
    <location>
        <begin position="11"/>
        <end position="21"/>
    </location>
</feature>
<sequence>MSRLPAFLSGSERDPSEEDSKPSFPFYGVSDQAYTLFSNTADVYSEFSRSYFKGIRECFSVIRRKVIYRISIEISFHSLGRFLKE</sequence>
<reference evidence="2 3" key="1">
    <citation type="submission" date="2017-07" db="EMBL/GenBank/DDBJ databases">
        <title>Leptospira spp. isolated from tropical soils.</title>
        <authorList>
            <person name="Thibeaux R."/>
            <person name="Iraola G."/>
            <person name="Ferres I."/>
            <person name="Bierque E."/>
            <person name="Girault D."/>
            <person name="Soupe-Gilbert M.-E."/>
            <person name="Picardeau M."/>
            <person name="Goarant C."/>
        </authorList>
    </citation>
    <scope>NUCLEOTIDE SEQUENCE [LARGE SCALE GENOMIC DNA]</scope>
    <source>
        <strain evidence="2 3">FH2-C-A2</strain>
    </source>
</reference>
<dbReference type="Proteomes" id="UP000231912">
    <property type="component" value="Unassembled WGS sequence"/>
</dbReference>
<organism evidence="2 3">
    <name type="scientific">Leptospira wolffii</name>
    <dbReference type="NCBI Taxonomy" id="409998"/>
    <lineage>
        <taxon>Bacteria</taxon>
        <taxon>Pseudomonadati</taxon>
        <taxon>Spirochaetota</taxon>
        <taxon>Spirochaetia</taxon>
        <taxon>Leptospirales</taxon>
        <taxon>Leptospiraceae</taxon>
        <taxon>Leptospira</taxon>
    </lineage>
</organism>
<protein>
    <submittedName>
        <fullName evidence="2">Uncharacterized protein</fullName>
    </submittedName>
</protein>
<evidence type="ECO:0000313" key="2">
    <source>
        <dbReference type="EMBL" id="PJZ64248.1"/>
    </source>
</evidence>
<name>A0A2M9Z769_9LEPT</name>
<gene>
    <name evidence="2" type="ORF">CH371_19230</name>
</gene>
<comment type="caution">
    <text evidence="2">The sequence shown here is derived from an EMBL/GenBank/DDBJ whole genome shotgun (WGS) entry which is preliminary data.</text>
</comment>
<accession>A0A2M9Z769</accession>